<dbReference type="VEuPathDB" id="TriTrypDB:TcIL3000_5_2160"/>
<dbReference type="InterPro" id="IPR021067">
    <property type="entry name" value="Glycosyltransferase"/>
</dbReference>
<reference evidence="2" key="1">
    <citation type="journal article" date="2012" name="Proc. Natl. Acad. Sci. U.S.A.">
        <title>Antigenic diversity is generated by distinct evolutionary mechanisms in African trypanosome species.</title>
        <authorList>
            <person name="Jackson A.P."/>
            <person name="Berry A."/>
            <person name="Aslett M."/>
            <person name="Allison H.C."/>
            <person name="Burton P."/>
            <person name="Vavrova-Anderson J."/>
            <person name="Brown R."/>
            <person name="Browne H."/>
            <person name="Corton N."/>
            <person name="Hauser H."/>
            <person name="Gamble J."/>
            <person name="Gilderthorp R."/>
            <person name="Marcello L."/>
            <person name="McQuillan J."/>
            <person name="Otto T.D."/>
            <person name="Quail M.A."/>
            <person name="Sanders M.J."/>
            <person name="van Tonder A."/>
            <person name="Ginger M.L."/>
            <person name="Field M.C."/>
            <person name="Barry J.D."/>
            <person name="Hertz-Fowler C."/>
            <person name="Berriman M."/>
        </authorList>
    </citation>
    <scope>NUCLEOTIDE SEQUENCE</scope>
    <source>
        <strain evidence="2">IL3000</strain>
    </source>
</reference>
<proteinExistence type="predicted"/>
<dbReference type="PANTHER" id="PTHR34496:SF11">
    <property type="entry name" value="GLYCOSYLTRANSFERASE (GLCNAC)"/>
    <property type="match status" value="1"/>
</dbReference>
<sequence length="499" mass="56200">MHKGRCASVTSALVSAPRRWRIYTFVLAIILSLTLVLTVLVYYTLSPKGFHIASPLQRVSDMPPYVTFPSSKLPSANVSIDLATIFVSIASFRDDECASTVESILRNAKNASRVYIGISEERLQTDKSCLSAPVLSERIGVNQILRFRWSDIVPSAFWGAEIVGKQPPPTPILHAGRDEDVLSCVLMPGISQLAVHETGGDILHNCQIITRVGDPDDARGPTYARYLSSLLYGGQNYYMVIDSHTRVVPSWDVKMIERARLMPTRGVLSHYPNGYTPQNPDKELNYPNIMAMCKAVIPSTGVPKLGAHWILKSYRPLLQFFVAAGYIFGDAQFVKDVPFDPYLPYLFEGEEMLYTARLWTSGWDSYCPGDSFAFHNYERPGVPRFWTVIYDSDERQERAREEKIGTLRALYLMRRNVLNSTTPLVSHEVSHNLYPAISFEEERFGMGSERPLPLFWKLSQLSDEFVKAKDSEGRWVGGDQWCSRLEAMSLSLKSKASKG</sequence>
<name>G0UMU8_TRYCI</name>
<evidence type="ECO:0000313" key="2">
    <source>
        <dbReference type="EMBL" id="CCC90507.1"/>
    </source>
</evidence>
<protein>
    <recommendedName>
        <fullName evidence="3">Glycosyltransferase (GlcNAc)</fullName>
    </recommendedName>
</protein>
<feature type="transmembrane region" description="Helical" evidence="1">
    <location>
        <begin position="20"/>
        <end position="45"/>
    </location>
</feature>
<dbReference type="Pfam" id="PF11397">
    <property type="entry name" value="GlcNAc"/>
    <property type="match status" value="1"/>
</dbReference>
<dbReference type="InterPro" id="IPR029044">
    <property type="entry name" value="Nucleotide-diphossugar_trans"/>
</dbReference>
<gene>
    <name evidence="2" type="ORF">TCIL3000_5_2160</name>
</gene>
<keyword evidence="1" id="KW-1133">Transmembrane helix</keyword>
<dbReference type="AlphaFoldDB" id="G0UMU8"/>
<keyword evidence="1" id="KW-0472">Membrane</keyword>
<evidence type="ECO:0008006" key="3">
    <source>
        <dbReference type="Google" id="ProtNLM"/>
    </source>
</evidence>
<dbReference type="SUPFAM" id="SSF53448">
    <property type="entry name" value="Nucleotide-diphospho-sugar transferases"/>
    <property type="match status" value="1"/>
</dbReference>
<evidence type="ECO:0000256" key="1">
    <source>
        <dbReference type="SAM" id="Phobius"/>
    </source>
</evidence>
<keyword evidence="1" id="KW-0812">Transmembrane</keyword>
<accession>G0UMU8</accession>
<dbReference type="EMBL" id="HE575318">
    <property type="protein sequence ID" value="CCC90507.1"/>
    <property type="molecule type" value="Genomic_DNA"/>
</dbReference>
<dbReference type="PANTHER" id="PTHR34496">
    <property type="entry name" value="GLCNAC TRANSFERASE-RELATED"/>
    <property type="match status" value="1"/>
</dbReference>
<organism evidence="2">
    <name type="scientific">Trypanosoma congolense (strain IL3000)</name>
    <dbReference type="NCBI Taxonomy" id="1068625"/>
    <lineage>
        <taxon>Eukaryota</taxon>
        <taxon>Discoba</taxon>
        <taxon>Euglenozoa</taxon>
        <taxon>Kinetoplastea</taxon>
        <taxon>Metakinetoplastina</taxon>
        <taxon>Trypanosomatida</taxon>
        <taxon>Trypanosomatidae</taxon>
        <taxon>Trypanosoma</taxon>
        <taxon>Nannomonas</taxon>
    </lineage>
</organism>